<evidence type="ECO:0000256" key="2">
    <source>
        <dbReference type="ARBA" id="ARBA00009614"/>
    </source>
</evidence>
<evidence type="ECO:0000313" key="12">
    <source>
        <dbReference type="Proteomes" id="UP000827721"/>
    </source>
</evidence>
<dbReference type="CDD" id="cd04278">
    <property type="entry name" value="ZnMc_MMP"/>
    <property type="match status" value="1"/>
</dbReference>
<keyword evidence="5" id="KW-0479">Metal-binding</keyword>
<evidence type="ECO:0000256" key="5">
    <source>
        <dbReference type="ARBA" id="ARBA00022723"/>
    </source>
</evidence>
<sequence>MGAKIFYSIAFTCLLLSLLFPLHSHAALLKNLQGHPKGDQVKGIKYVKKYLQTFGYLSYDNKSSSSSANYDDDSFDAELKSAIKKFQINFNLKPTGTLDSETISTMSRPRCGVPDNGMNNSQFHSHYAFFEGNPKWPSTKAIITYGFPSGDRKDIIDPVRRAFIEWSKYTSFMYEQTDYDTADIKISFQRRDHGDGNPFDGPGNVLAHAFSPPDGRLHFDADETWADGAVAGAADMLTVALHEIGHTLGLAHSSLEEAVMYAIVPLGSRKPLNSDDIQGIQALYNYSPP</sequence>
<gene>
    <name evidence="11" type="ORF">JRO89_XS06G0009600</name>
</gene>
<keyword evidence="3" id="KW-0336">GPI-anchor</keyword>
<evidence type="ECO:0000256" key="7">
    <source>
        <dbReference type="ARBA" id="ARBA00022833"/>
    </source>
</evidence>
<name>A0ABQ8HVY8_9ROSI</name>
<keyword evidence="9" id="KW-0732">Signal</keyword>
<feature type="signal peptide" evidence="9">
    <location>
        <begin position="1"/>
        <end position="26"/>
    </location>
</feature>
<dbReference type="PANTHER" id="PTHR10201">
    <property type="entry name" value="MATRIX METALLOPROTEINASE"/>
    <property type="match status" value="1"/>
</dbReference>
<dbReference type="InterPro" id="IPR001818">
    <property type="entry name" value="Pept_M10_metallopeptidase"/>
</dbReference>
<evidence type="ECO:0000259" key="10">
    <source>
        <dbReference type="SMART" id="SM00235"/>
    </source>
</evidence>
<keyword evidence="12" id="KW-1185">Reference proteome</keyword>
<accession>A0ABQ8HVY8</accession>
<dbReference type="SMART" id="SM00235">
    <property type="entry name" value="ZnMc"/>
    <property type="match status" value="1"/>
</dbReference>
<keyword evidence="3" id="KW-0472">Membrane</keyword>
<dbReference type="InterPro" id="IPR033739">
    <property type="entry name" value="M10A_MMP"/>
</dbReference>
<dbReference type="EMBL" id="JAFEMO010000006">
    <property type="protein sequence ID" value="KAH7568517.1"/>
    <property type="molecule type" value="Genomic_DNA"/>
</dbReference>
<organism evidence="11 12">
    <name type="scientific">Xanthoceras sorbifolium</name>
    <dbReference type="NCBI Taxonomy" id="99658"/>
    <lineage>
        <taxon>Eukaryota</taxon>
        <taxon>Viridiplantae</taxon>
        <taxon>Streptophyta</taxon>
        <taxon>Embryophyta</taxon>
        <taxon>Tracheophyta</taxon>
        <taxon>Spermatophyta</taxon>
        <taxon>Magnoliopsida</taxon>
        <taxon>eudicotyledons</taxon>
        <taxon>Gunneridae</taxon>
        <taxon>Pentapetalae</taxon>
        <taxon>rosids</taxon>
        <taxon>malvids</taxon>
        <taxon>Sapindales</taxon>
        <taxon>Sapindaceae</taxon>
        <taxon>Xanthoceroideae</taxon>
        <taxon>Xanthoceras</taxon>
    </lineage>
</organism>
<feature type="domain" description="Peptidase metallopeptidase" evidence="10">
    <location>
        <begin position="132"/>
        <end position="286"/>
    </location>
</feature>
<keyword evidence="3" id="KW-0449">Lipoprotein</keyword>
<dbReference type="PANTHER" id="PTHR10201:SF213">
    <property type="entry name" value="METALLOENDOPROTEINASE 2-MMP-LIKE"/>
    <property type="match status" value="1"/>
</dbReference>
<dbReference type="Pfam" id="PF01471">
    <property type="entry name" value="PG_binding_1"/>
    <property type="match status" value="1"/>
</dbReference>
<dbReference type="SUPFAM" id="SSF47090">
    <property type="entry name" value="PGBD-like"/>
    <property type="match status" value="1"/>
</dbReference>
<comment type="similarity">
    <text evidence="2">Belongs to the peptidase M10A family. Matrix metalloproteinases (MMPs) subfamily.</text>
</comment>
<evidence type="ECO:0000256" key="8">
    <source>
        <dbReference type="ARBA" id="ARBA00023049"/>
    </source>
</evidence>
<evidence type="ECO:0000256" key="3">
    <source>
        <dbReference type="ARBA" id="ARBA00022622"/>
    </source>
</evidence>
<evidence type="ECO:0000256" key="1">
    <source>
        <dbReference type="ARBA" id="ARBA00004471"/>
    </source>
</evidence>
<dbReference type="InterPro" id="IPR021190">
    <property type="entry name" value="Pept_M10A"/>
</dbReference>
<evidence type="ECO:0000256" key="9">
    <source>
        <dbReference type="SAM" id="SignalP"/>
    </source>
</evidence>
<dbReference type="PRINTS" id="PR00138">
    <property type="entry name" value="MATRIXIN"/>
</dbReference>
<evidence type="ECO:0000256" key="4">
    <source>
        <dbReference type="ARBA" id="ARBA00022670"/>
    </source>
</evidence>
<dbReference type="Gene3D" id="3.40.390.10">
    <property type="entry name" value="Collagenase (Catalytic Domain)"/>
    <property type="match status" value="1"/>
</dbReference>
<dbReference type="SUPFAM" id="SSF55486">
    <property type="entry name" value="Metalloproteases ('zincins'), catalytic domain"/>
    <property type="match status" value="1"/>
</dbReference>
<keyword evidence="6" id="KW-0378">Hydrolase</keyword>
<reference evidence="11 12" key="1">
    <citation type="submission" date="2021-02" db="EMBL/GenBank/DDBJ databases">
        <title>Plant Genome Project.</title>
        <authorList>
            <person name="Zhang R.-G."/>
        </authorList>
    </citation>
    <scope>NUCLEOTIDE SEQUENCE [LARGE SCALE GENOMIC DNA]</scope>
    <source>
        <tissue evidence="11">Leaves</tissue>
    </source>
</reference>
<keyword evidence="4" id="KW-0645">Protease</keyword>
<dbReference type="InterPro" id="IPR006026">
    <property type="entry name" value="Peptidase_Metallo"/>
</dbReference>
<keyword evidence="3" id="KW-0325">Glycoprotein</keyword>
<dbReference type="InterPro" id="IPR002477">
    <property type="entry name" value="Peptidoglycan-bd-like"/>
</dbReference>
<evidence type="ECO:0000313" key="11">
    <source>
        <dbReference type="EMBL" id="KAH7568517.1"/>
    </source>
</evidence>
<dbReference type="InterPro" id="IPR024079">
    <property type="entry name" value="MetalloPept_cat_dom_sf"/>
</dbReference>
<comment type="subcellular location">
    <subcellularLocation>
        <location evidence="1">Cell membrane</location>
        <topology evidence="1">Lipid-anchor</topology>
        <topology evidence="1">GPI-anchor</topology>
        <orientation evidence="1">Extracellular side</orientation>
    </subcellularLocation>
</comment>
<evidence type="ECO:0000256" key="6">
    <source>
        <dbReference type="ARBA" id="ARBA00022801"/>
    </source>
</evidence>
<dbReference type="Pfam" id="PF00413">
    <property type="entry name" value="Peptidase_M10"/>
    <property type="match status" value="1"/>
</dbReference>
<proteinExistence type="inferred from homology"/>
<protein>
    <recommendedName>
        <fullName evidence="10">Peptidase metallopeptidase domain-containing protein</fullName>
    </recommendedName>
</protein>
<dbReference type="Proteomes" id="UP000827721">
    <property type="component" value="Unassembled WGS sequence"/>
</dbReference>
<feature type="chain" id="PRO_5045592701" description="Peptidase metallopeptidase domain-containing protein" evidence="9">
    <location>
        <begin position="27"/>
        <end position="289"/>
    </location>
</feature>
<comment type="caution">
    <text evidence="11">The sequence shown here is derived from an EMBL/GenBank/DDBJ whole genome shotgun (WGS) entry which is preliminary data.</text>
</comment>
<dbReference type="InterPro" id="IPR036365">
    <property type="entry name" value="PGBD-like_sf"/>
</dbReference>
<keyword evidence="8" id="KW-0482">Metalloprotease</keyword>
<keyword evidence="7" id="KW-0862">Zinc</keyword>